<feature type="transmembrane region" description="Helical" evidence="1">
    <location>
        <begin position="52"/>
        <end position="82"/>
    </location>
</feature>
<evidence type="ECO:0000256" key="1">
    <source>
        <dbReference type="SAM" id="Phobius"/>
    </source>
</evidence>
<sequence>MIPLPWGPQVGGIVDCRYGASGQIFPSLYILTYVVCSSLPTRHSSHGVHRGVFYWASSVGVVLFSPHFILLHGCGLGGCLLLSLEDRMEDYRLPTAFLHQKEARVGWKGTEEGR</sequence>
<dbReference type="EMBL" id="ML977007">
    <property type="protein sequence ID" value="KAF1952894.1"/>
    <property type="molecule type" value="Genomic_DNA"/>
</dbReference>
<protein>
    <submittedName>
        <fullName evidence="2">Uncharacterized protein</fullName>
    </submittedName>
</protein>
<dbReference type="Proteomes" id="UP000800035">
    <property type="component" value="Unassembled WGS sequence"/>
</dbReference>
<reference evidence="2" key="1">
    <citation type="journal article" date="2020" name="Stud. Mycol.">
        <title>101 Dothideomycetes genomes: a test case for predicting lifestyles and emergence of pathogens.</title>
        <authorList>
            <person name="Haridas S."/>
            <person name="Albert R."/>
            <person name="Binder M."/>
            <person name="Bloem J."/>
            <person name="Labutti K."/>
            <person name="Salamov A."/>
            <person name="Andreopoulos B."/>
            <person name="Baker S."/>
            <person name="Barry K."/>
            <person name="Bills G."/>
            <person name="Bluhm B."/>
            <person name="Cannon C."/>
            <person name="Castanera R."/>
            <person name="Culley D."/>
            <person name="Daum C."/>
            <person name="Ezra D."/>
            <person name="Gonzalez J."/>
            <person name="Henrissat B."/>
            <person name="Kuo A."/>
            <person name="Liang C."/>
            <person name="Lipzen A."/>
            <person name="Lutzoni F."/>
            <person name="Magnuson J."/>
            <person name="Mondo S."/>
            <person name="Nolan M."/>
            <person name="Ohm R."/>
            <person name="Pangilinan J."/>
            <person name="Park H.-J."/>
            <person name="Ramirez L."/>
            <person name="Alfaro M."/>
            <person name="Sun H."/>
            <person name="Tritt A."/>
            <person name="Yoshinaga Y."/>
            <person name="Zwiers L.-H."/>
            <person name="Turgeon B."/>
            <person name="Goodwin S."/>
            <person name="Spatafora J."/>
            <person name="Crous P."/>
            <person name="Grigoriev I."/>
        </authorList>
    </citation>
    <scope>NUCLEOTIDE SEQUENCE</scope>
    <source>
        <strain evidence="2">CBS 675.92</strain>
    </source>
</reference>
<keyword evidence="1" id="KW-0472">Membrane</keyword>
<evidence type="ECO:0000313" key="3">
    <source>
        <dbReference type="Proteomes" id="UP000800035"/>
    </source>
</evidence>
<dbReference type="AlphaFoldDB" id="A0A6A5TL27"/>
<gene>
    <name evidence="2" type="ORF">CC80DRAFT_168442</name>
</gene>
<keyword evidence="1" id="KW-1133">Transmembrane helix</keyword>
<proteinExistence type="predicted"/>
<keyword evidence="1" id="KW-0812">Transmembrane</keyword>
<organism evidence="2 3">
    <name type="scientific">Byssothecium circinans</name>
    <dbReference type="NCBI Taxonomy" id="147558"/>
    <lineage>
        <taxon>Eukaryota</taxon>
        <taxon>Fungi</taxon>
        <taxon>Dikarya</taxon>
        <taxon>Ascomycota</taxon>
        <taxon>Pezizomycotina</taxon>
        <taxon>Dothideomycetes</taxon>
        <taxon>Pleosporomycetidae</taxon>
        <taxon>Pleosporales</taxon>
        <taxon>Massarineae</taxon>
        <taxon>Massarinaceae</taxon>
        <taxon>Byssothecium</taxon>
    </lineage>
</organism>
<accession>A0A6A5TL27</accession>
<evidence type="ECO:0000313" key="2">
    <source>
        <dbReference type="EMBL" id="KAF1952894.1"/>
    </source>
</evidence>
<name>A0A6A5TL27_9PLEO</name>
<keyword evidence="3" id="KW-1185">Reference proteome</keyword>